<name>A0A4U5JPG4_9GAMM</name>
<dbReference type="OrthoDB" id="9799330at2"/>
<feature type="region of interest" description="Disordered" evidence="1">
    <location>
        <begin position="1"/>
        <end position="30"/>
    </location>
</feature>
<dbReference type="EMBL" id="SZUA01000002">
    <property type="protein sequence ID" value="TKR30451.1"/>
    <property type="molecule type" value="Genomic_DNA"/>
</dbReference>
<keyword evidence="4" id="KW-1185">Reference proteome</keyword>
<dbReference type="AlphaFoldDB" id="A0A4U5JPG4"/>
<dbReference type="CDD" id="cd02042">
    <property type="entry name" value="ParAB_family"/>
    <property type="match status" value="1"/>
</dbReference>
<evidence type="ECO:0000313" key="3">
    <source>
        <dbReference type="EMBL" id="TKR30451.1"/>
    </source>
</evidence>
<reference evidence="3 4" key="1">
    <citation type="submission" date="2019-04" db="EMBL/GenBank/DDBJ databases">
        <title>Reference strain of H23.</title>
        <authorList>
            <person name="Luo X."/>
        </authorList>
    </citation>
    <scope>NUCLEOTIDE SEQUENCE [LARGE SCALE GENOMIC DNA]</scope>
    <source>
        <strain evidence="3 4">H23</strain>
    </source>
</reference>
<dbReference type="InterPro" id="IPR025669">
    <property type="entry name" value="AAA_dom"/>
</dbReference>
<proteinExistence type="predicted"/>
<dbReference type="Pfam" id="PF13614">
    <property type="entry name" value="AAA_31"/>
    <property type="match status" value="1"/>
</dbReference>
<dbReference type="SUPFAM" id="SSF52540">
    <property type="entry name" value="P-loop containing nucleoside triphosphate hydrolases"/>
    <property type="match status" value="1"/>
</dbReference>
<evidence type="ECO:0000313" key="4">
    <source>
        <dbReference type="Proteomes" id="UP000308707"/>
    </source>
</evidence>
<dbReference type="Gene3D" id="3.40.50.300">
    <property type="entry name" value="P-loop containing nucleotide triphosphate hydrolases"/>
    <property type="match status" value="1"/>
</dbReference>
<protein>
    <submittedName>
        <fullName evidence="3">ParA family protein</fullName>
    </submittedName>
</protein>
<sequence>MSPAKSPATARKLTALCPTRSNPPNDNPCKEIPRMKSILITNRKGGVGKSAIASQFAHYLADKLQLRVLFIDLDSQRNSTKALTTKQAAMLSTTNAAEVFTNRNATVEAGRFVVMPGSDELDLLDMEKERRNELAGNFKSFISRIGGQFDVCVIDTAPTHDIRMKSAIISADFLVAPTQLAQEAIDGIRFLVQSVTLAKGSLNPNLTFIGILPNQVMDTPFHKENLAIIVQHFARLLIALPSGGFALIRRTTAIEESQAEGVPIWKHGKTSARDAWRKIEPSFAHIAATMGVLDSQTQGVNQHGN</sequence>
<dbReference type="Proteomes" id="UP000308707">
    <property type="component" value="Unassembled WGS sequence"/>
</dbReference>
<dbReference type="InterPro" id="IPR027417">
    <property type="entry name" value="P-loop_NTPase"/>
</dbReference>
<evidence type="ECO:0000259" key="2">
    <source>
        <dbReference type="Pfam" id="PF13614"/>
    </source>
</evidence>
<dbReference type="PANTHER" id="PTHR13696:SF99">
    <property type="entry name" value="COBYRINIC ACID AC-DIAMIDE SYNTHASE"/>
    <property type="match status" value="1"/>
</dbReference>
<evidence type="ECO:0000256" key="1">
    <source>
        <dbReference type="SAM" id="MobiDB-lite"/>
    </source>
</evidence>
<organism evidence="3 4">
    <name type="scientific">Luteimonas gilva</name>
    <dbReference type="NCBI Taxonomy" id="2572684"/>
    <lineage>
        <taxon>Bacteria</taxon>
        <taxon>Pseudomonadati</taxon>
        <taxon>Pseudomonadota</taxon>
        <taxon>Gammaproteobacteria</taxon>
        <taxon>Lysobacterales</taxon>
        <taxon>Lysobacteraceae</taxon>
        <taxon>Luteimonas</taxon>
    </lineage>
</organism>
<dbReference type="PANTHER" id="PTHR13696">
    <property type="entry name" value="P-LOOP CONTAINING NUCLEOSIDE TRIPHOSPHATE HYDROLASE"/>
    <property type="match status" value="1"/>
</dbReference>
<accession>A0A4U5JPG4</accession>
<gene>
    <name evidence="3" type="ORF">FCE95_10035</name>
</gene>
<comment type="caution">
    <text evidence="3">The sequence shown here is derived from an EMBL/GenBank/DDBJ whole genome shotgun (WGS) entry which is preliminary data.</text>
</comment>
<dbReference type="InterPro" id="IPR050678">
    <property type="entry name" value="DNA_Partitioning_ATPase"/>
</dbReference>
<feature type="domain" description="AAA" evidence="2">
    <location>
        <begin position="35"/>
        <end position="207"/>
    </location>
</feature>